<dbReference type="STRING" id="1003.SAMN04488541_101099"/>
<protein>
    <submittedName>
        <fullName evidence="7">Dipeptidyl aminopeptidase/acylaminoacyl peptidase</fullName>
    </submittedName>
</protein>
<evidence type="ECO:0000259" key="6">
    <source>
        <dbReference type="Pfam" id="PF00326"/>
    </source>
</evidence>
<keyword evidence="7" id="KW-0031">Aminopeptidase</keyword>
<dbReference type="OrthoDB" id="6388416at2"/>
<feature type="domain" description="Peptidase S9 prolyl oligopeptidase catalytic" evidence="6">
    <location>
        <begin position="634"/>
        <end position="805"/>
    </location>
</feature>
<dbReference type="PANTHER" id="PTHR42776:SF28">
    <property type="entry name" value="GLUTAMYL ENDOPEPTIDASE, CHLOROPLASTIC-RELATED"/>
    <property type="match status" value="1"/>
</dbReference>
<gene>
    <name evidence="7" type="ORF">SAMN04488541_101099</name>
</gene>
<dbReference type="Gene3D" id="3.40.50.1820">
    <property type="entry name" value="alpha/beta hydrolase"/>
    <property type="match status" value="1"/>
</dbReference>
<evidence type="ECO:0000256" key="3">
    <source>
        <dbReference type="ARBA" id="ARBA00022825"/>
    </source>
</evidence>
<feature type="signal peptide" evidence="5">
    <location>
        <begin position="1"/>
        <end position="22"/>
    </location>
</feature>
<dbReference type="GO" id="GO:0004177">
    <property type="term" value="F:aminopeptidase activity"/>
    <property type="evidence" value="ECO:0007669"/>
    <property type="project" value="UniProtKB-KW"/>
</dbReference>
<reference evidence="7 8" key="1">
    <citation type="submission" date="2016-10" db="EMBL/GenBank/DDBJ databases">
        <authorList>
            <person name="de Groot N.N."/>
        </authorList>
    </citation>
    <scope>NUCLEOTIDE SEQUENCE [LARGE SCALE GENOMIC DNA]</scope>
    <source>
        <strain>GEY</strain>
        <strain evidence="8">DSM 9560</strain>
    </source>
</reference>
<dbReference type="RefSeq" id="WP_091542614.1">
    <property type="nucleotide sequence ID" value="NZ_FONY01000010.1"/>
</dbReference>
<evidence type="ECO:0000256" key="5">
    <source>
        <dbReference type="SAM" id="SignalP"/>
    </source>
</evidence>
<evidence type="ECO:0000313" key="7">
    <source>
        <dbReference type="EMBL" id="SFE94088.1"/>
    </source>
</evidence>
<evidence type="ECO:0000256" key="1">
    <source>
        <dbReference type="ARBA" id="ARBA00022670"/>
    </source>
</evidence>
<dbReference type="InterPro" id="IPR001375">
    <property type="entry name" value="Peptidase_S9_cat"/>
</dbReference>
<dbReference type="SUPFAM" id="SSF82171">
    <property type="entry name" value="DPP6 N-terminal domain-like"/>
    <property type="match status" value="1"/>
</dbReference>
<dbReference type="Pfam" id="PF00326">
    <property type="entry name" value="Peptidase_S9"/>
    <property type="match status" value="1"/>
</dbReference>
<keyword evidence="8" id="KW-1185">Reference proteome</keyword>
<dbReference type="PANTHER" id="PTHR42776">
    <property type="entry name" value="SERINE PEPTIDASE S9 FAMILY MEMBER"/>
    <property type="match status" value="1"/>
</dbReference>
<keyword evidence="4" id="KW-0809">Transit peptide</keyword>
<evidence type="ECO:0000313" key="8">
    <source>
        <dbReference type="Proteomes" id="UP000199513"/>
    </source>
</evidence>
<keyword evidence="3" id="KW-0720">Serine protease</keyword>
<dbReference type="GO" id="GO:0006508">
    <property type="term" value="P:proteolysis"/>
    <property type="evidence" value="ECO:0007669"/>
    <property type="project" value="UniProtKB-KW"/>
</dbReference>
<organism evidence="7 8">
    <name type="scientific">Thermoflexibacter ruber</name>
    <dbReference type="NCBI Taxonomy" id="1003"/>
    <lineage>
        <taxon>Bacteria</taxon>
        <taxon>Pseudomonadati</taxon>
        <taxon>Bacteroidota</taxon>
        <taxon>Cytophagia</taxon>
        <taxon>Cytophagales</taxon>
        <taxon>Thermoflexibacteraceae</taxon>
        <taxon>Thermoflexibacter</taxon>
    </lineage>
</organism>
<evidence type="ECO:0000256" key="2">
    <source>
        <dbReference type="ARBA" id="ARBA00022801"/>
    </source>
</evidence>
<dbReference type="ESTHER" id="9bact-a0a1i2ens8">
    <property type="family name" value="Glutamyl_Peptidase_S9"/>
</dbReference>
<dbReference type="InterPro" id="IPR011042">
    <property type="entry name" value="6-blade_b-propeller_TolB-like"/>
</dbReference>
<dbReference type="FunFam" id="3.40.50.1820:FF:000049">
    <property type="entry name" value="probable glutamyl endopeptidase, chloroplastic"/>
    <property type="match status" value="1"/>
</dbReference>
<keyword evidence="1" id="KW-0645">Protease</keyword>
<dbReference type="AlphaFoldDB" id="A0A1I2ENS8"/>
<keyword evidence="5" id="KW-0732">Signal</keyword>
<keyword evidence="2" id="KW-0378">Hydrolase</keyword>
<sequence>MKRLYPIVCFCLALCLMTPVLAQEALTYQKPPKEIEDLFNAPLTPLVSIDSKGSMMLFMERADYPSIAELSQPELRLAGLRINPATNGQSRTSHYIGLKLRKLLGKEDIAIKGLPENPLISNVQWSPDESKIAFTNTTASEIQLWVIDVATAQAKKVTDLAMNDAYYGSPFEWLADNNTFICRTVAQGRGKAPEPNRVPTGPTVQENLGKKAPAMTFQDLLKNSYDEALFDYYCTSQVMKISLDGKVGKIGNAGVIQSANASPDGKYIMIKTTHRPYSYLVPAGRFPLKVDLYDINGNFVKTLVDNPLLDNIPSGFDAVQTGQRNHAWRSDAPATLYWVEAQDGGDPKKEVKIRDKVFTLDAPFNGTPSELYASTYRFGGFTWGNANLAFASEYWRATRKSITKIINPSAKTEPVVLFDRSSEDRYNNPGSPELKKNQYGKYVLDISKDNSIVLFGQGASPEGDRPFVDILNLTTKQTKRLWRSEAPYFERPVAVLNLEQQQILTTRESQTENPNYFIRSLKAKKNNLAQITFFPHPYPQLKDVSRQVLKYKRNDGVDLTAELYLPAGYTKEQGALPTFLWAYPVEYKSKDAAGQVSGSPYQFTRLNWGTPLFWVTQGYAILNNATIPIVGEGNQQPNDTYVEQLVASAKAAIDEGVRLGVVDPKRVAAGGHSYGAFMTANLLTHSNLFRAGIARSGAYNRTLTPFGFQNEERTYWEAPQVYNAMSPFMNAHKMNEPLLLIHGEADNNTGTFPIQSERYFNALRGLGATVRYVSLPYESHGYAAKESIMHTLWEMHQWLEKYVKNAKTSE</sequence>
<proteinExistence type="predicted"/>
<name>A0A1I2ENS8_9BACT</name>
<dbReference type="GO" id="GO:0004252">
    <property type="term" value="F:serine-type endopeptidase activity"/>
    <property type="evidence" value="ECO:0007669"/>
    <property type="project" value="TreeGrafter"/>
</dbReference>
<dbReference type="SUPFAM" id="SSF53474">
    <property type="entry name" value="alpha/beta-Hydrolases"/>
    <property type="match status" value="1"/>
</dbReference>
<evidence type="ECO:0000256" key="4">
    <source>
        <dbReference type="ARBA" id="ARBA00022946"/>
    </source>
</evidence>
<dbReference type="InterPro" id="IPR029058">
    <property type="entry name" value="AB_hydrolase_fold"/>
</dbReference>
<dbReference type="Proteomes" id="UP000199513">
    <property type="component" value="Unassembled WGS sequence"/>
</dbReference>
<dbReference type="EMBL" id="FONY01000010">
    <property type="protein sequence ID" value="SFE94088.1"/>
    <property type="molecule type" value="Genomic_DNA"/>
</dbReference>
<dbReference type="Gene3D" id="2.120.10.30">
    <property type="entry name" value="TolB, C-terminal domain"/>
    <property type="match status" value="1"/>
</dbReference>
<feature type="chain" id="PRO_5011538002" evidence="5">
    <location>
        <begin position="23"/>
        <end position="810"/>
    </location>
</feature>
<accession>A0A1I2ENS8</accession>